<accession>A0A5B7HMX5</accession>
<organism evidence="2 3">
    <name type="scientific">Portunus trituberculatus</name>
    <name type="common">Swimming crab</name>
    <name type="synonym">Neptunus trituberculatus</name>
    <dbReference type="NCBI Taxonomy" id="210409"/>
    <lineage>
        <taxon>Eukaryota</taxon>
        <taxon>Metazoa</taxon>
        <taxon>Ecdysozoa</taxon>
        <taxon>Arthropoda</taxon>
        <taxon>Crustacea</taxon>
        <taxon>Multicrustacea</taxon>
        <taxon>Malacostraca</taxon>
        <taxon>Eumalacostraca</taxon>
        <taxon>Eucarida</taxon>
        <taxon>Decapoda</taxon>
        <taxon>Pleocyemata</taxon>
        <taxon>Brachyura</taxon>
        <taxon>Eubrachyura</taxon>
        <taxon>Portunoidea</taxon>
        <taxon>Portunidae</taxon>
        <taxon>Portuninae</taxon>
        <taxon>Portunus</taxon>
    </lineage>
</organism>
<name>A0A5B7HMX5_PORTR</name>
<keyword evidence="3" id="KW-1185">Reference proteome</keyword>
<evidence type="ECO:0000256" key="1">
    <source>
        <dbReference type="SAM" id="MobiDB-lite"/>
    </source>
</evidence>
<sequence length="110" mass="11992">MHSPLPPSVSPAGGLFDDGDEEQKSAFRYAVDHVNRENILGRTKLNTDIEMIPPYDSFLASKRGEGRARGNVKEGQGVGKVRKGARGNTKEGQSLREVGENARRNTKGEV</sequence>
<feature type="region of interest" description="Disordered" evidence="1">
    <location>
        <begin position="1"/>
        <end position="21"/>
    </location>
</feature>
<dbReference type="Gene3D" id="3.40.50.2300">
    <property type="match status" value="1"/>
</dbReference>
<dbReference type="EMBL" id="VSRR010038646">
    <property type="protein sequence ID" value="MPC74291.1"/>
    <property type="molecule type" value="Genomic_DNA"/>
</dbReference>
<evidence type="ECO:0000313" key="3">
    <source>
        <dbReference type="Proteomes" id="UP000324222"/>
    </source>
</evidence>
<evidence type="ECO:0000313" key="2">
    <source>
        <dbReference type="EMBL" id="MPC74291.1"/>
    </source>
</evidence>
<feature type="region of interest" description="Disordered" evidence="1">
    <location>
        <begin position="61"/>
        <end position="110"/>
    </location>
</feature>
<gene>
    <name evidence="2" type="ORF">E2C01_068648</name>
</gene>
<dbReference type="Proteomes" id="UP000324222">
    <property type="component" value="Unassembled WGS sequence"/>
</dbReference>
<comment type="caution">
    <text evidence="2">The sequence shown here is derived from an EMBL/GenBank/DDBJ whole genome shotgun (WGS) entry which is preliminary data.</text>
</comment>
<dbReference type="OrthoDB" id="5984008at2759"/>
<feature type="compositionally biased region" description="Basic and acidic residues" evidence="1">
    <location>
        <begin position="62"/>
        <end position="72"/>
    </location>
</feature>
<dbReference type="AlphaFoldDB" id="A0A5B7HMX5"/>
<proteinExistence type="predicted"/>
<feature type="compositionally biased region" description="Basic and acidic residues" evidence="1">
    <location>
        <begin position="93"/>
        <end position="110"/>
    </location>
</feature>
<protein>
    <submittedName>
        <fullName evidence="2">Uncharacterized protein</fullName>
    </submittedName>
</protein>
<reference evidence="2 3" key="1">
    <citation type="submission" date="2019-05" db="EMBL/GenBank/DDBJ databases">
        <title>Another draft genome of Portunus trituberculatus and its Hox gene families provides insights of decapod evolution.</title>
        <authorList>
            <person name="Jeong J.-H."/>
            <person name="Song I."/>
            <person name="Kim S."/>
            <person name="Choi T."/>
            <person name="Kim D."/>
            <person name="Ryu S."/>
            <person name="Kim W."/>
        </authorList>
    </citation>
    <scope>NUCLEOTIDE SEQUENCE [LARGE SCALE GENOMIC DNA]</scope>
    <source>
        <tissue evidence="2">Muscle</tissue>
    </source>
</reference>